<evidence type="ECO:0000313" key="2">
    <source>
        <dbReference type="EMBL" id="KAK5541289.1"/>
    </source>
</evidence>
<feature type="region of interest" description="Disordered" evidence="1">
    <location>
        <begin position="102"/>
        <end position="161"/>
    </location>
</feature>
<feature type="compositionally biased region" description="Basic and acidic residues" evidence="1">
    <location>
        <begin position="33"/>
        <end position="64"/>
    </location>
</feature>
<reference evidence="2 3" key="1">
    <citation type="submission" date="2023-06" db="EMBL/GenBank/DDBJ databases">
        <title>Black Yeasts Isolated from many extreme environments.</title>
        <authorList>
            <person name="Coleine C."/>
            <person name="Stajich J.E."/>
            <person name="Selbmann L."/>
        </authorList>
    </citation>
    <scope>NUCLEOTIDE SEQUENCE [LARGE SCALE GENOMIC DNA]</scope>
    <source>
        <strain evidence="2 3">CCFEE 5887</strain>
    </source>
</reference>
<gene>
    <name evidence="2" type="ORF">LTR25_003066</name>
</gene>
<accession>A0AAV9QIJ8</accession>
<comment type="caution">
    <text evidence="2">The sequence shown here is derived from an EMBL/GenBank/DDBJ whole genome shotgun (WGS) entry which is preliminary data.</text>
</comment>
<dbReference type="EMBL" id="JAXLQG010000004">
    <property type="protein sequence ID" value="KAK5541289.1"/>
    <property type="molecule type" value="Genomic_DNA"/>
</dbReference>
<feature type="compositionally biased region" description="Basic and acidic residues" evidence="1">
    <location>
        <begin position="138"/>
        <end position="148"/>
    </location>
</feature>
<evidence type="ECO:0000313" key="3">
    <source>
        <dbReference type="Proteomes" id="UP001345827"/>
    </source>
</evidence>
<proteinExistence type="predicted"/>
<dbReference type="AlphaFoldDB" id="A0AAV9QIJ8"/>
<evidence type="ECO:0000256" key="1">
    <source>
        <dbReference type="SAM" id="MobiDB-lite"/>
    </source>
</evidence>
<name>A0AAV9QIJ8_9PEZI</name>
<feature type="compositionally biased region" description="Basic and acidic residues" evidence="1">
    <location>
        <begin position="102"/>
        <end position="128"/>
    </location>
</feature>
<feature type="region of interest" description="Disordered" evidence="1">
    <location>
        <begin position="1"/>
        <end position="65"/>
    </location>
</feature>
<protein>
    <submittedName>
        <fullName evidence="2">Uncharacterized protein</fullName>
    </submittedName>
</protein>
<dbReference type="Proteomes" id="UP001345827">
    <property type="component" value="Unassembled WGS sequence"/>
</dbReference>
<organism evidence="2 3">
    <name type="scientific">Vermiconidia calcicola</name>
    <dbReference type="NCBI Taxonomy" id="1690605"/>
    <lineage>
        <taxon>Eukaryota</taxon>
        <taxon>Fungi</taxon>
        <taxon>Dikarya</taxon>
        <taxon>Ascomycota</taxon>
        <taxon>Pezizomycotina</taxon>
        <taxon>Dothideomycetes</taxon>
        <taxon>Dothideomycetidae</taxon>
        <taxon>Mycosphaerellales</taxon>
        <taxon>Extremaceae</taxon>
        <taxon>Vermiconidia</taxon>
    </lineage>
</organism>
<keyword evidence="3" id="KW-1185">Reference proteome</keyword>
<sequence>MDHDYDYNGGDFQGGQDGQGANDYYEDDGQGEDGGHGGHGGDDQENGQSEKEITQHAHDAERAIMDMIQDEQMEGLHDPEVWHVVEGFMDRVVKLLSYLEEVHEQSRPHDPQESKLDGLQHGVVEHDGYQGGQNQWNGHEEHQGHDQQPEDNQYYDDNDQY</sequence>